<name>A0A371DFV8_9APHY</name>
<sequence length="75" mass="8045">MQQFLFDSILAWNGLLPGPCPGSDDAYWGRTHAMTERGAVAVAAAQAEAEQKPGVRLRSGLCLIDPGHKFAVYDA</sequence>
<reference evidence="1 2" key="1">
    <citation type="journal article" date="2018" name="Biotechnol. Biofuels">
        <title>Integrative visual omics of the white-rot fungus Polyporus brumalis exposes the biotechnological potential of its oxidative enzymes for delignifying raw plant biomass.</title>
        <authorList>
            <person name="Miyauchi S."/>
            <person name="Rancon A."/>
            <person name="Drula E."/>
            <person name="Hage H."/>
            <person name="Chaduli D."/>
            <person name="Favel A."/>
            <person name="Grisel S."/>
            <person name="Henrissat B."/>
            <person name="Herpoel-Gimbert I."/>
            <person name="Ruiz-Duenas F.J."/>
            <person name="Chevret D."/>
            <person name="Hainaut M."/>
            <person name="Lin J."/>
            <person name="Wang M."/>
            <person name="Pangilinan J."/>
            <person name="Lipzen A."/>
            <person name="Lesage-Meessen L."/>
            <person name="Navarro D."/>
            <person name="Riley R."/>
            <person name="Grigoriev I.V."/>
            <person name="Zhou S."/>
            <person name="Raouche S."/>
            <person name="Rosso M.N."/>
        </authorList>
    </citation>
    <scope>NUCLEOTIDE SEQUENCE [LARGE SCALE GENOMIC DNA]</scope>
    <source>
        <strain evidence="1 2">BRFM 1820</strain>
    </source>
</reference>
<proteinExistence type="predicted"/>
<gene>
    <name evidence="1" type="ORF">OH76DRAFT_1481360</name>
</gene>
<dbReference type="AlphaFoldDB" id="A0A371DFV8"/>
<evidence type="ECO:0000313" key="2">
    <source>
        <dbReference type="Proteomes" id="UP000256964"/>
    </source>
</evidence>
<evidence type="ECO:0000313" key="1">
    <source>
        <dbReference type="EMBL" id="RDX51429.1"/>
    </source>
</evidence>
<protein>
    <submittedName>
        <fullName evidence="1">Uncharacterized protein</fullName>
    </submittedName>
</protein>
<dbReference type="EMBL" id="KZ857394">
    <property type="protein sequence ID" value="RDX51429.1"/>
    <property type="molecule type" value="Genomic_DNA"/>
</dbReference>
<dbReference type="Proteomes" id="UP000256964">
    <property type="component" value="Unassembled WGS sequence"/>
</dbReference>
<organism evidence="1 2">
    <name type="scientific">Lentinus brumalis</name>
    <dbReference type="NCBI Taxonomy" id="2498619"/>
    <lineage>
        <taxon>Eukaryota</taxon>
        <taxon>Fungi</taxon>
        <taxon>Dikarya</taxon>
        <taxon>Basidiomycota</taxon>
        <taxon>Agaricomycotina</taxon>
        <taxon>Agaricomycetes</taxon>
        <taxon>Polyporales</taxon>
        <taxon>Polyporaceae</taxon>
        <taxon>Lentinus</taxon>
    </lineage>
</organism>
<accession>A0A371DFV8</accession>
<keyword evidence="2" id="KW-1185">Reference proteome</keyword>